<feature type="domain" description="Solute-binding protein family 3/N-terminal" evidence="4">
    <location>
        <begin position="58"/>
        <end position="384"/>
    </location>
</feature>
<reference evidence="6" key="1">
    <citation type="submission" date="2022-12" db="EMBL/GenBank/DDBJ databases">
        <title>Jiella pelagia sp. nov., isolated from phosphonate enriched culture of Northwest Pacific surface seawater.</title>
        <authorList>
            <person name="Shin D.Y."/>
            <person name="Hwang C.Y."/>
        </authorList>
    </citation>
    <scope>NUCLEOTIDE SEQUENCE</scope>
    <source>
        <strain evidence="6">HL-NP1</strain>
    </source>
</reference>
<evidence type="ECO:0000256" key="3">
    <source>
        <dbReference type="SAM" id="SignalP"/>
    </source>
</evidence>
<keyword evidence="1 3" id="KW-0732">Signal</keyword>
<keyword evidence="7" id="KW-1185">Reference proteome</keyword>
<feature type="domain" description="Potassium channel" evidence="5">
    <location>
        <begin position="206"/>
        <end position="259"/>
    </location>
</feature>
<dbReference type="EMBL" id="CP114029">
    <property type="protein sequence ID" value="WAP68039.1"/>
    <property type="molecule type" value="Genomic_DNA"/>
</dbReference>
<dbReference type="PANTHER" id="PTHR35936:SF17">
    <property type="entry name" value="ARGININE-BINDING EXTRACELLULAR PROTEIN ARTP"/>
    <property type="match status" value="1"/>
</dbReference>
<dbReference type="Gene3D" id="3.40.190.10">
    <property type="entry name" value="Periplasmic binding protein-like II"/>
    <property type="match status" value="2"/>
</dbReference>
<keyword evidence="2" id="KW-0812">Transmembrane</keyword>
<evidence type="ECO:0000259" key="4">
    <source>
        <dbReference type="Pfam" id="PF00497"/>
    </source>
</evidence>
<evidence type="ECO:0000259" key="5">
    <source>
        <dbReference type="Pfam" id="PF07885"/>
    </source>
</evidence>
<feature type="transmembrane region" description="Helical" evidence="2">
    <location>
        <begin position="204"/>
        <end position="226"/>
    </location>
</feature>
<gene>
    <name evidence="6" type="ORF">OH818_21955</name>
</gene>
<evidence type="ECO:0000313" key="7">
    <source>
        <dbReference type="Proteomes" id="UP001164020"/>
    </source>
</evidence>
<sequence>MNQRHYFLPGLLALLLLLTSLPQDVWAQPSAPPQDVAEPLQGVAIAQADPPRTSGAMKVGVLDRPPFAMQTESGAWSGIAVDLWRMIAEREGYEFEWVPIEDAGEAKVADGTVDLALPVIATPSAAASVEYVMPYHTSNIGAAGTSSVDPWSVAKTFISWQFLRIVVIIAAIVLVVGLIMWLIERKANPDEFGGQDDGIGRPRGWLHGIGNGFWWSGVTMTTIGYGDKAPRTTLGRGVAMLWMLVAMALTSSLTASIVAATNLDSLGRLNIPGDLKGMRLGALDDTATADFMQDEGLDFTPYDDVEQALQDVSGGSIDAVVGPVALLRNSNDELGTGLSITQSNASPSRWTMALPKDSELRSSVNAAVLDLTTGSGWQSLVNRYAPDS</sequence>
<feature type="chain" id="PRO_5046722581" evidence="3">
    <location>
        <begin position="28"/>
        <end position="388"/>
    </location>
</feature>
<dbReference type="InterPro" id="IPR001638">
    <property type="entry name" value="Solute-binding_3/MltF_N"/>
</dbReference>
<dbReference type="Pfam" id="PF00497">
    <property type="entry name" value="SBP_bac_3"/>
    <property type="match status" value="1"/>
</dbReference>
<feature type="signal peptide" evidence="3">
    <location>
        <begin position="1"/>
        <end position="27"/>
    </location>
</feature>
<proteinExistence type="predicted"/>
<dbReference type="InterPro" id="IPR013099">
    <property type="entry name" value="K_chnl_dom"/>
</dbReference>
<dbReference type="RefSeq" id="WP_268880514.1">
    <property type="nucleotide sequence ID" value="NZ_CP114029.1"/>
</dbReference>
<dbReference type="SUPFAM" id="SSF53850">
    <property type="entry name" value="Periplasmic binding protein-like II"/>
    <property type="match status" value="1"/>
</dbReference>
<evidence type="ECO:0000313" key="6">
    <source>
        <dbReference type="EMBL" id="WAP68039.1"/>
    </source>
</evidence>
<evidence type="ECO:0000256" key="2">
    <source>
        <dbReference type="SAM" id="Phobius"/>
    </source>
</evidence>
<dbReference type="Proteomes" id="UP001164020">
    <property type="component" value="Chromosome"/>
</dbReference>
<accession>A0ABY7BW34</accession>
<evidence type="ECO:0000256" key="1">
    <source>
        <dbReference type="ARBA" id="ARBA00022729"/>
    </source>
</evidence>
<protein>
    <submittedName>
        <fullName evidence="6">Transporter substrate-binding domain-containing protein</fullName>
    </submittedName>
</protein>
<dbReference type="Gene3D" id="1.10.287.70">
    <property type="match status" value="1"/>
</dbReference>
<keyword evidence="2" id="KW-0472">Membrane</keyword>
<organism evidence="6 7">
    <name type="scientific">Jiella pelagia</name>
    <dbReference type="NCBI Taxonomy" id="2986949"/>
    <lineage>
        <taxon>Bacteria</taxon>
        <taxon>Pseudomonadati</taxon>
        <taxon>Pseudomonadota</taxon>
        <taxon>Alphaproteobacteria</taxon>
        <taxon>Hyphomicrobiales</taxon>
        <taxon>Aurantimonadaceae</taxon>
        <taxon>Jiella</taxon>
    </lineage>
</organism>
<dbReference type="SUPFAM" id="SSF81324">
    <property type="entry name" value="Voltage-gated potassium channels"/>
    <property type="match status" value="1"/>
</dbReference>
<feature type="transmembrane region" description="Helical" evidence="2">
    <location>
        <begin position="238"/>
        <end position="260"/>
    </location>
</feature>
<dbReference type="PANTHER" id="PTHR35936">
    <property type="entry name" value="MEMBRANE-BOUND LYTIC MUREIN TRANSGLYCOSYLASE F"/>
    <property type="match status" value="1"/>
</dbReference>
<dbReference type="Pfam" id="PF07885">
    <property type="entry name" value="Ion_trans_2"/>
    <property type="match status" value="1"/>
</dbReference>
<feature type="transmembrane region" description="Helical" evidence="2">
    <location>
        <begin position="162"/>
        <end position="183"/>
    </location>
</feature>
<keyword evidence="2" id="KW-1133">Transmembrane helix</keyword>
<name>A0ABY7BW34_9HYPH</name>